<comment type="caution">
    <text evidence="1">The sequence shown here is derived from an EMBL/GenBank/DDBJ whole genome shotgun (WGS) entry which is preliminary data.</text>
</comment>
<gene>
    <name evidence="1" type="ORF">PCASD_16085</name>
</gene>
<protein>
    <submittedName>
        <fullName evidence="1">Uncharacterized protein</fullName>
    </submittedName>
</protein>
<name>A0A2N5SYG2_9BASI</name>
<evidence type="ECO:0000313" key="1">
    <source>
        <dbReference type="EMBL" id="PLW18254.1"/>
    </source>
</evidence>
<proteinExistence type="predicted"/>
<sequence>MLHALRNRQYSVSSENGEVIPAYIRLLGCVLKVQFNSQVIRHLASYLTASLTPEQSIKQGFQLGGLTINDLNNSQGPRSTVEKLNVPVVDSKSMSISTTLDEPIMVLKVLHDLLLSSNDQESWSYITQF</sequence>
<reference evidence="1 2" key="1">
    <citation type="submission" date="2017-11" db="EMBL/GenBank/DDBJ databases">
        <title>De novo assembly and phasing of dikaryotic genomes from two isolates of Puccinia coronata f. sp. avenae, the causal agent of oat crown rust.</title>
        <authorList>
            <person name="Miller M.E."/>
            <person name="Zhang Y."/>
            <person name="Omidvar V."/>
            <person name="Sperschneider J."/>
            <person name="Schwessinger B."/>
            <person name="Raley C."/>
            <person name="Palmer J.M."/>
            <person name="Garnica D."/>
            <person name="Upadhyaya N."/>
            <person name="Rathjen J."/>
            <person name="Taylor J.M."/>
            <person name="Park R.F."/>
            <person name="Dodds P.N."/>
            <person name="Hirsch C.D."/>
            <person name="Kianian S.F."/>
            <person name="Figueroa M."/>
        </authorList>
    </citation>
    <scope>NUCLEOTIDE SEQUENCE [LARGE SCALE GENOMIC DNA]</scope>
    <source>
        <strain evidence="1">12SD80</strain>
    </source>
</reference>
<dbReference type="Proteomes" id="UP000235392">
    <property type="component" value="Unassembled WGS sequence"/>
</dbReference>
<dbReference type="EMBL" id="PGCI01000736">
    <property type="protein sequence ID" value="PLW18254.1"/>
    <property type="molecule type" value="Genomic_DNA"/>
</dbReference>
<accession>A0A2N5SYG2</accession>
<dbReference type="AlphaFoldDB" id="A0A2N5SYG2"/>
<evidence type="ECO:0000313" key="2">
    <source>
        <dbReference type="Proteomes" id="UP000235392"/>
    </source>
</evidence>
<organism evidence="1 2">
    <name type="scientific">Puccinia coronata f. sp. avenae</name>
    <dbReference type="NCBI Taxonomy" id="200324"/>
    <lineage>
        <taxon>Eukaryota</taxon>
        <taxon>Fungi</taxon>
        <taxon>Dikarya</taxon>
        <taxon>Basidiomycota</taxon>
        <taxon>Pucciniomycotina</taxon>
        <taxon>Pucciniomycetes</taxon>
        <taxon>Pucciniales</taxon>
        <taxon>Pucciniaceae</taxon>
        <taxon>Puccinia</taxon>
    </lineage>
</organism>